<dbReference type="Pfam" id="PF00171">
    <property type="entry name" value="Aldedh"/>
    <property type="match status" value="1"/>
</dbReference>
<dbReference type="InterPro" id="IPR016163">
    <property type="entry name" value="Ald_DH_C"/>
</dbReference>
<comment type="similarity">
    <text evidence="3">Belongs to the aldehyde dehydrogenase family.</text>
</comment>
<dbReference type="PANTHER" id="PTHR11699">
    <property type="entry name" value="ALDEHYDE DEHYDROGENASE-RELATED"/>
    <property type="match status" value="1"/>
</dbReference>
<dbReference type="InterPro" id="IPR016162">
    <property type="entry name" value="Ald_DH_N"/>
</dbReference>
<dbReference type="Gene3D" id="3.40.309.10">
    <property type="entry name" value="Aldehyde Dehydrogenase, Chain A, domain 2"/>
    <property type="match status" value="1"/>
</dbReference>
<accession>A0A9W6NVR5</accession>
<feature type="region of interest" description="Disordered" evidence="4">
    <location>
        <begin position="1"/>
        <end position="68"/>
    </location>
</feature>
<dbReference type="Proteomes" id="UP001143463">
    <property type="component" value="Unassembled WGS sequence"/>
</dbReference>
<feature type="domain" description="Aldehyde dehydrogenase" evidence="5">
    <location>
        <begin position="49"/>
        <end position="500"/>
    </location>
</feature>
<evidence type="ECO:0000256" key="1">
    <source>
        <dbReference type="ARBA" id="ARBA00023002"/>
    </source>
</evidence>
<evidence type="ECO:0000313" key="7">
    <source>
        <dbReference type="Proteomes" id="UP001143463"/>
    </source>
</evidence>
<organism evidence="6 7">
    <name type="scientific">Pseudonocardia halophobica</name>
    <dbReference type="NCBI Taxonomy" id="29401"/>
    <lineage>
        <taxon>Bacteria</taxon>
        <taxon>Bacillati</taxon>
        <taxon>Actinomycetota</taxon>
        <taxon>Actinomycetes</taxon>
        <taxon>Pseudonocardiales</taxon>
        <taxon>Pseudonocardiaceae</taxon>
        <taxon>Pseudonocardia</taxon>
    </lineage>
</organism>
<reference evidence="6" key="2">
    <citation type="submission" date="2023-01" db="EMBL/GenBank/DDBJ databases">
        <authorList>
            <person name="Sun Q."/>
            <person name="Evtushenko L."/>
        </authorList>
    </citation>
    <scope>NUCLEOTIDE SEQUENCE</scope>
    <source>
        <strain evidence="6">VKM Ac-1069</strain>
    </source>
</reference>
<keyword evidence="1 3" id="KW-0560">Oxidoreductase</keyword>
<dbReference type="EMBL" id="BSFQ01000006">
    <property type="protein sequence ID" value="GLL10826.1"/>
    <property type="molecule type" value="Genomic_DNA"/>
</dbReference>
<dbReference type="Gene3D" id="3.40.605.10">
    <property type="entry name" value="Aldehyde Dehydrogenase, Chain A, domain 1"/>
    <property type="match status" value="1"/>
</dbReference>
<dbReference type="PROSITE" id="PS00687">
    <property type="entry name" value="ALDEHYDE_DEHYDR_GLU"/>
    <property type="match status" value="1"/>
</dbReference>
<keyword evidence="7" id="KW-1185">Reference proteome</keyword>
<evidence type="ECO:0000313" key="6">
    <source>
        <dbReference type="EMBL" id="GLL10826.1"/>
    </source>
</evidence>
<proteinExistence type="inferred from homology"/>
<evidence type="ECO:0000256" key="4">
    <source>
        <dbReference type="SAM" id="MobiDB-lite"/>
    </source>
</evidence>
<comment type="caution">
    <text evidence="6">The sequence shown here is derived from an EMBL/GenBank/DDBJ whole genome shotgun (WGS) entry which is preliminary data.</text>
</comment>
<protein>
    <submittedName>
        <fullName evidence="6">Aldehyde dehydrogenase</fullName>
    </submittedName>
</protein>
<feature type="active site" evidence="2">
    <location>
        <position position="282"/>
    </location>
</feature>
<feature type="compositionally biased region" description="Low complexity" evidence="4">
    <location>
        <begin position="39"/>
        <end position="52"/>
    </location>
</feature>
<dbReference type="SUPFAM" id="SSF53720">
    <property type="entry name" value="ALDH-like"/>
    <property type="match status" value="1"/>
</dbReference>
<evidence type="ECO:0000256" key="3">
    <source>
        <dbReference type="RuleBase" id="RU003345"/>
    </source>
</evidence>
<dbReference type="AlphaFoldDB" id="A0A9W6NVR5"/>
<dbReference type="InterPro" id="IPR029510">
    <property type="entry name" value="Ald_DH_CS_GLU"/>
</dbReference>
<dbReference type="GO" id="GO:0016620">
    <property type="term" value="F:oxidoreductase activity, acting on the aldehyde or oxo group of donors, NAD or NADP as acceptor"/>
    <property type="evidence" value="ECO:0007669"/>
    <property type="project" value="InterPro"/>
</dbReference>
<evidence type="ECO:0000256" key="2">
    <source>
        <dbReference type="PROSITE-ProRule" id="PRU10007"/>
    </source>
</evidence>
<reference evidence="6" key="1">
    <citation type="journal article" date="2014" name="Int. J. Syst. Evol. Microbiol.">
        <title>Complete genome sequence of Corynebacterium casei LMG S-19264T (=DSM 44701T), isolated from a smear-ripened cheese.</title>
        <authorList>
            <consortium name="US DOE Joint Genome Institute (JGI-PGF)"/>
            <person name="Walter F."/>
            <person name="Albersmeier A."/>
            <person name="Kalinowski J."/>
            <person name="Ruckert C."/>
        </authorList>
    </citation>
    <scope>NUCLEOTIDE SEQUENCE</scope>
    <source>
        <strain evidence="6">VKM Ac-1069</strain>
    </source>
</reference>
<gene>
    <name evidence="6" type="ORF">GCM10017577_19670</name>
</gene>
<evidence type="ECO:0000259" key="5">
    <source>
        <dbReference type="Pfam" id="PF00171"/>
    </source>
</evidence>
<sequence>MQRRVPPSAPPDRRERGGPPGSPEAHAGPRDRPTLTDVTASTEAPASTSTDTFDSLDPRTGEVVGTHPVHGEADVLAAVARAEEAARWWRGLGFDGRRERLLAWKKALVARLDEVAGVVCAETGKPLDDARLELVLAIDHVDWAAKHAKKTLGRRKVSPGLLGANQSATLGYPPIGVVGVIGPWNYPVFTPMGSIAYALAAGNTVVFKPSELTPGVGEILARTLADAVPEKTLIEVVTGFGETGAALCRAPGVGKIAFTGSTATGKRVMASCAETLTPVLIECGGKDALIVDAGADVEAAADAAVWGGMSNAGQTCVGVERVYVVESVAEEFTAALVAKARGLRAGTQFGPMTMASQTEVVRRHVRDALEKGGRAVVGGEDSVQPPFVEPVVIVDVPEDSAAVTEETFGPLIVVNRVPDVAEAVRRANGTGYGLGASVFTGSAKEGERIAEGLRCGMVSVNGVIAFAGIPSLPFGGVGDSGFGRIHGEDGLREFTRPQAVARQRFALPVPVTSFTRTAKHMSTLIGLVRARHGR</sequence>
<dbReference type="InterPro" id="IPR015590">
    <property type="entry name" value="Aldehyde_DH_dom"/>
</dbReference>
<dbReference type="CDD" id="cd07099">
    <property type="entry name" value="ALDH_DDALDH"/>
    <property type="match status" value="1"/>
</dbReference>
<dbReference type="InterPro" id="IPR016161">
    <property type="entry name" value="Ald_DH/histidinol_DH"/>
</dbReference>
<name>A0A9W6NVR5_9PSEU</name>